<dbReference type="AlphaFoldDB" id="A0AAV1PMU4"/>
<sequence>MLKMMKQVGNREAAAAATTTAAARKQGSAAPAPASPGTKSEKRCMPSCLRLKRCIKRAG</sequence>
<organism evidence="2 3">
    <name type="scientific">Scomber scombrus</name>
    <name type="common">Atlantic mackerel</name>
    <name type="synonym">Scomber vernalis</name>
    <dbReference type="NCBI Taxonomy" id="13677"/>
    <lineage>
        <taxon>Eukaryota</taxon>
        <taxon>Metazoa</taxon>
        <taxon>Chordata</taxon>
        <taxon>Craniata</taxon>
        <taxon>Vertebrata</taxon>
        <taxon>Euteleostomi</taxon>
        <taxon>Actinopterygii</taxon>
        <taxon>Neopterygii</taxon>
        <taxon>Teleostei</taxon>
        <taxon>Neoteleostei</taxon>
        <taxon>Acanthomorphata</taxon>
        <taxon>Pelagiaria</taxon>
        <taxon>Scombriformes</taxon>
        <taxon>Scombridae</taxon>
        <taxon>Scomber</taxon>
    </lineage>
</organism>
<dbReference type="EMBL" id="CAWUFR010000225">
    <property type="protein sequence ID" value="CAK6973236.1"/>
    <property type="molecule type" value="Genomic_DNA"/>
</dbReference>
<keyword evidence="3" id="KW-1185">Reference proteome</keyword>
<feature type="compositionally biased region" description="Low complexity" evidence="1">
    <location>
        <begin position="13"/>
        <end position="36"/>
    </location>
</feature>
<reference evidence="2 3" key="1">
    <citation type="submission" date="2024-01" db="EMBL/GenBank/DDBJ databases">
        <authorList>
            <person name="Alioto T."/>
            <person name="Alioto T."/>
            <person name="Gomez Garrido J."/>
        </authorList>
    </citation>
    <scope>NUCLEOTIDE SEQUENCE [LARGE SCALE GENOMIC DNA]</scope>
</reference>
<accession>A0AAV1PMU4</accession>
<proteinExistence type="predicted"/>
<feature type="region of interest" description="Disordered" evidence="1">
    <location>
        <begin position="1"/>
        <end position="43"/>
    </location>
</feature>
<name>A0AAV1PMU4_SCOSC</name>
<evidence type="ECO:0000313" key="2">
    <source>
        <dbReference type="EMBL" id="CAK6973236.1"/>
    </source>
</evidence>
<protein>
    <submittedName>
        <fullName evidence="2">Uncharacterized protein LOC122875182</fullName>
    </submittedName>
</protein>
<dbReference type="Proteomes" id="UP001314229">
    <property type="component" value="Unassembled WGS sequence"/>
</dbReference>
<comment type="caution">
    <text evidence="2">The sequence shown here is derived from an EMBL/GenBank/DDBJ whole genome shotgun (WGS) entry which is preliminary data.</text>
</comment>
<gene>
    <name evidence="2" type="ORF">FSCOSCO3_A033916</name>
</gene>
<evidence type="ECO:0000256" key="1">
    <source>
        <dbReference type="SAM" id="MobiDB-lite"/>
    </source>
</evidence>
<evidence type="ECO:0000313" key="3">
    <source>
        <dbReference type="Proteomes" id="UP001314229"/>
    </source>
</evidence>